<organism evidence="2 3">
    <name type="scientific">Aquimarina atlantica</name>
    <dbReference type="NCBI Taxonomy" id="1317122"/>
    <lineage>
        <taxon>Bacteria</taxon>
        <taxon>Pseudomonadati</taxon>
        <taxon>Bacteroidota</taxon>
        <taxon>Flavobacteriia</taxon>
        <taxon>Flavobacteriales</taxon>
        <taxon>Flavobacteriaceae</taxon>
        <taxon>Aquimarina</taxon>
    </lineage>
</organism>
<sequence length="237" mass="27204">MKKIIEISGDNNTVTLEQEGNIQATYIKVYNLKKRLIRHSRSSGNRFQFTASPGKYILETDGKLKLVEESKKDLSQPLKEIYKHLEIDEPNNMLRLKGIPFYQTDDVKTFIGRMVKDKKELQGYLEAHQERDIEKARKKIFSDSRVLEVMAGGGTAEEKTTVKKELESFNKEKLRISNELKKAKTTTEMLNITPKFTKLAFNKTEGIKKSAQVTKKTTRTAAAKKTSRTTARRKKSE</sequence>
<reference evidence="2 3" key="1">
    <citation type="submission" date="2014-04" db="EMBL/GenBank/DDBJ databases">
        <title>Aquimarina sp. 22II-S11-z7 Genome Sequencing.</title>
        <authorList>
            <person name="Lai Q."/>
        </authorList>
    </citation>
    <scope>NUCLEOTIDE SEQUENCE [LARGE SCALE GENOMIC DNA]</scope>
    <source>
        <strain evidence="2 3">22II-S11-z7</strain>
    </source>
</reference>
<accession>A0A023BP22</accession>
<evidence type="ECO:0000256" key="1">
    <source>
        <dbReference type="SAM" id="MobiDB-lite"/>
    </source>
</evidence>
<feature type="compositionally biased region" description="Basic residues" evidence="1">
    <location>
        <begin position="225"/>
        <end position="237"/>
    </location>
</feature>
<comment type="caution">
    <text evidence="2">The sequence shown here is derived from an EMBL/GenBank/DDBJ whole genome shotgun (WGS) entry which is preliminary data.</text>
</comment>
<keyword evidence="3" id="KW-1185">Reference proteome</keyword>
<evidence type="ECO:0000313" key="2">
    <source>
        <dbReference type="EMBL" id="EZH71835.1"/>
    </source>
</evidence>
<dbReference type="OrthoDB" id="9979334at2"/>
<dbReference type="RefSeq" id="WP_034246526.1">
    <property type="nucleotide sequence ID" value="NZ_AQRA01000011.1"/>
</dbReference>
<feature type="region of interest" description="Disordered" evidence="1">
    <location>
        <begin position="208"/>
        <end position="237"/>
    </location>
</feature>
<evidence type="ECO:0000313" key="3">
    <source>
        <dbReference type="Proteomes" id="UP000023541"/>
    </source>
</evidence>
<protein>
    <submittedName>
        <fullName evidence="2">Uncharacterized protein</fullName>
    </submittedName>
</protein>
<name>A0A023BP22_9FLAO</name>
<dbReference type="AlphaFoldDB" id="A0A023BP22"/>
<dbReference type="EMBL" id="AQRA01000011">
    <property type="protein sequence ID" value="EZH71835.1"/>
    <property type="molecule type" value="Genomic_DNA"/>
</dbReference>
<dbReference type="STRING" id="1317122.ATO12_05505"/>
<proteinExistence type="predicted"/>
<gene>
    <name evidence="2" type="ORF">ATO12_05505</name>
</gene>
<dbReference type="Proteomes" id="UP000023541">
    <property type="component" value="Unassembled WGS sequence"/>
</dbReference>